<keyword evidence="1" id="KW-0472">Membrane</keyword>
<dbReference type="Proteomes" id="UP000007797">
    <property type="component" value="Unassembled WGS sequence"/>
</dbReference>
<proteinExistence type="predicted"/>
<gene>
    <name evidence="2" type="ORF">DFA_00310</name>
</gene>
<dbReference type="EMBL" id="GL883014">
    <property type="protein sequence ID" value="EGG19732.1"/>
    <property type="molecule type" value="Genomic_DNA"/>
</dbReference>
<evidence type="ECO:0008006" key="4">
    <source>
        <dbReference type="Google" id="ProtNLM"/>
    </source>
</evidence>
<feature type="transmembrane region" description="Helical" evidence="1">
    <location>
        <begin position="12"/>
        <end position="34"/>
    </location>
</feature>
<feature type="transmembrane region" description="Helical" evidence="1">
    <location>
        <begin position="118"/>
        <end position="138"/>
    </location>
</feature>
<sequence length="205" mass="22750">MAGRMNFRPANAAVFLIFGVAWILLIVSFGTYWYRIDVNDLTTYVYYNKIKTVGYHGTGVSDLEETDYNQRFVQIFKASLAFSVLAWVTLSLTLMFIILSLVGILAKIPLPLSKVTKIILPAIALVFCLLSMFIFVGLGDARYRDCVDINGRESCVREEFKFMYDNDNGSVGGPYTGWAAVVVSTAFVLIGGALSFLLANYDPVS</sequence>
<protein>
    <recommendedName>
        <fullName evidence="4">Transmembrane protein</fullName>
    </recommendedName>
</protein>
<keyword evidence="1" id="KW-1133">Transmembrane helix</keyword>
<reference evidence="3" key="1">
    <citation type="journal article" date="2011" name="Genome Res.">
        <title>Phylogeny-wide analysis of social amoeba genomes highlights ancient origins for complex intercellular communication.</title>
        <authorList>
            <person name="Heidel A.J."/>
            <person name="Lawal H.M."/>
            <person name="Felder M."/>
            <person name="Schilde C."/>
            <person name="Helps N.R."/>
            <person name="Tunggal B."/>
            <person name="Rivero F."/>
            <person name="John U."/>
            <person name="Schleicher M."/>
            <person name="Eichinger L."/>
            <person name="Platzer M."/>
            <person name="Noegel A.A."/>
            <person name="Schaap P."/>
            <person name="Gloeckner G."/>
        </authorList>
    </citation>
    <scope>NUCLEOTIDE SEQUENCE [LARGE SCALE GENOMIC DNA]</scope>
    <source>
        <strain evidence="3">SH3</strain>
    </source>
</reference>
<dbReference type="OMA" id="INGRESC"/>
<dbReference type="AlphaFoldDB" id="F4PY72"/>
<dbReference type="KEGG" id="dfa:DFA_00310"/>
<evidence type="ECO:0000313" key="3">
    <source>
        <dbReference type="Proteomes" id="UP000007797"/>
    </source>
</evidence>
<dbReference type="InterPro" id="IPR040291">
    <property type="entry name" value="DDB_G0287341-like"/>
</dbReference>
<dbReference type="PANTHER" id="PTHR35202">
    <property type="entry name" value="TRANSMEMBRANE PROTEIN-RELATED"/>
    <property type="match status" value="1"/>
</dbReference>
<dbReference type="GeneID" id="14871678"/>
<dbReference type="PANTHER" id="PTHR35202:SF2">
    <property type="entry name" value="TRANSMEMBRANE PROTEIN"/>
    <property type="match status" value="1"/>
</dbReference>
<dbReference type="RefSeq" id="XP_004358026.1">
    <property type="nucleotide sequence ID" value="XM_004357969.1"/>
</dbReference>
<feature type="transmembrane region" description="Helical" evidence="1">
    <location>
        <begin position="84"/>
        <end position="106"/>
    </location>
</feature>
<accession>F4PY72</accession>
<evidence type="ECO:0000313" key="2">
    <source>
        <dbReference type="EMBL" id="EGG19732.1"/>
    </source>
</evidence>
<organism evidence="2 3">
    <name type="scientific">Cavenderia fasciculata</name>
    <name type="common">Slime mold</name>
    <name type="synonym">Dictyostelium fasciculatum</name>
    <dbReference type="NCBI Taxonomy" id="261658"/>
    <lineage>
        <taxon>Eukaryota</taxon>
        <taxon>Amoebozoa</taxon>
        <taxon>Evosea</taxon>
        <taxon>Eumycetozoa</taxon>
        <taxon>Dictyostelia</taxon>
        <taxon>Acytosteliales</taxon>
        <taxon>Cavenderiaceae</taxon>
        <taxon>Cavenderia</taxon>
    </lineage>
</organism>
<keyword evidence="1" id="KW-0812">Transmembrane</keyword>
<name>F4PY72_CACFS</name>
<feature type="transmembrane region" description="Helical" evidence="1">
    <location>
        <begin position="175"/>
        <end position="199"/>
    </location>
</feature>
<evidence type="ECO:0000256" key="1">
    <source>
        <dbReference type="SAM" id="Phobius"/>
    </source>
</evidence>
<keyword evidence="3" id="KW-1185">Reference proteome</keyword>
<dbReference type="OrthoDB" id="20709at2759"/>